<organism evidence="2">
    <name type="scientific">Monomastix sp. (strain OKE-1)</name>
    <dbReference type="NCBI Taxonomy" id="141716"/>
    <lineage>
        <taxon>Eukaryota</taxon>
        <taxon>Viridiplantae</taxon>
        <taxon>Chlorophyta</taxon>
        <taxon>Mamiellophyceae</taxon>
        <taxon>Monomastigales</taxon>
        <taxon>Monomastigaceae</taxon>
        <taxon>Monomastix</taxon>
    </lineage>
</organism>
<keyword evidence="2" id="KW-0255">Endonuclease</keyword>
<dbReference type="PANTHER" id="PTHR36181:SF4">
    <property type="entry name" value="LAGLIDADG ENDONUCLEASE"/>
    <property type="match status" value="1"/>
</dbReference>
<dbReference type="GO" id="GO:0005739">
    <property type="term" value="C:mitochondrion"/>
    <property type="evidence" value="ECO:0007669"/>
    <property type="project" value="UniProtKB-ARBA"/>
</dbReference>
<evidence type="ECO:0000313" key="2">
    <source>
        <dbReference type="EMBL" id="AAG61149.1"/>
    </source>
</evidence>
<gene>
    <name evidence="3" type="primary">orf202a</name>
</gene>
<proteinExistence type="predicted"/>
<reference evidence="2" key="1">
    <citation type="journal article" date="2001" name="Nucleic Acids Res.">
        <title>Rapid evolution of the DNA-binding site in LAGLIDADG homing endonucleases.</title>
        <authorList>
            <person name="Lucas P."/>
            <person name="Otis C."/>
            <person name="Mercier J.P."/>
            <person name="Turmel M."/>
            <person name="Lemieux C."/>
        </authorList>
    </citation>
    <scope>NUCLEOTIDE SEQUENCE</scope>
    <source>
        <strain evidence="2">OKE-1</strain>
    </source>
</reference>
<dbReference type="SUPFAM" id="SSF55608">
    <property type="entry name" value="Homing endonucleases"/>
    <property type="match status" value="1"/>
</dbReference>
<dbReference type="EMBL" id="AY008339">
    <property type="protein sequence ID" value="AAG61149.1"/>
    <property type="molecule type" value="Genomic_DNA"/>
</dbReference>
<keyword evidence="2" id="KW-0496">Mitochondrion</keyword>
<dbReference type="EMBL" id="KF060939">
    <property type="protein sequence ID" value="AGZ90173.1"/>
    <property type="molecule type" value="Genomic_DNA"/>
</dbReference>
<dbReference type="GeneID" id="17622490"/>
<accession>Q9B7G6</accession>
<keyword evidence="2" id="KW-0540">Nuclease</keyword>
<protein>
    <submittedName>
        <fullName evidence="3">Putative LAGLIDADG homing endonuclease</fullName>
    </submittedName>
    <submittedName>
        <fullName evidence="2">Putative site-specific DNA endonuclease</fullName>
    </submittedName>
</protein>
<dbReference type="AlphaFoldDB" id="Q9B7G6"/>
<dbReference type="RefSeq" id="YP_008802520.1">
    <property type="nucleotide sequence ID" value="NC_022797.1"/>
</dbReference>
<evidence type="ECO:0000313" key="3">
    <source>
        <dbReference type="EMBL" id="AGZ90173.1"/>
    </source>
</evidence>
<dbReference type="InterPro" id="IPR004860">
    <property type="entry name" value="LAGLIDADG_dom"/>
</dbReference>
<geneLocation type="mitochondrion" evidence="2"/>
<evidence type="ECO:0000259" key="1">
    <source>
        <dbReference type="Pfam" id="PF00961"/>
    </source>
</evidence>
<dbReference type="Gene3D" id="3.10.28.10">
    <property type="entry name" value="Homing endonucleases"/>
    <property type="match status" value="1"/>
</dbReference>
<feature type="domain" description="Homing endonuclease LAGLIDADG" evidence="1">
    <location>
        <begin position="63"/>
        <end position="146"/>
    </location>
</feature>
<dbReference type="PANTHER" id="PTHR36181">
    <property type="entry name" value="INTRON-ENCODED ENDONUCLEASE AI3-RELATED"/>
    <property type="match status" value="1"/>
</dbReference>
<dbReference type="InterPro" id="IPR051289">
    <property type="entry name" value="LAGLIDADG_Endonuclease"/>
</dbReference>
<keyword evidence="2" id="KW-0378">Hydrolase</keyword>
<dbReference type="GO" id="GO:0004519">
    <property type="term" value="F:endonuclease activity"/>
    <property type="evidence" value="ECO:0007669"/>
    <property type="project" value="UniProtKB-KW"/>
</dbReference>
<dbReference type="InterPro" id="IPR027434">
    <property type="entry name" value="Homing_endonucl"/>
</dbReference>
<dbReference type="Pfam" id="PF00961">
    <property type="entry name" value="LAGLIDADG_1"/>
    <property type="match status" value="1"/>
</dbReference>
<sequence>MKLTSDWICGFVEGEGCFCISISKIRSVQSKTPENLPGGQPTLLTEMTSKNQKSSFPEQSLEKKESVSKQVRLVFKVTQGVKNIQVLYALKKFFGVGHVKSQQASGKVWEYTVSRFEHLHTKIIPFFEKNTLYTSKQFDFYRFRKVALYMSRKEHLTFEGLAKIEKLTARMNTPECLEEVYEESFDEDKVRTFSKEKEEDTD</sequence>
<reference evidence="3" key="2">
    <citation type="journal article" date="2013" name="Genome Biol. Evol.">
        <title>Tracing the evolution of streptophyte algae and their mitochondrial genome.</title>
        <authorList>
            <person name="Turmel M."/>
            <person name="Otis C."/>
            <person name="Lemieux C."/>
        </authorList>
    </citation>
    <scope>NUCLEOTIDE SEQUENCE</scope>
</reference>
<name>Q9B7G6_MONSK</name>